<accession>A0A4P9WYT0</accession>
<evidence type="ECO:0008006" key="4">
    <source>
        <dbReference type="Google" id="ProtNLM"/>
    </source>
</evidence>
<gene>
    <name evidence="2" type="ORF">CAUPRSCDRAFT_10482</name>
</gene>
<protein>
    <recommendedName>
        <fullName evidence="4">Secreted protein</fullName>
    </recommendedName>
</protein>
<sequence>MAAACACAVAVIAAAVAAVSVARTVVAALFDMATAHSDQGYADKGSASIPLASDADVTVPGAGTVTGAAAAAAGVTPGAAAAAADEAPPWTVVGCWEAPRVSNDDDDDEVNGASGCGDWGCDCGRWCSDGC</sequence>
<feature type="signal peptide" evidence="1">
    <location>
        <begin position="1"/>
        <end position="18"/>
    </location>
</feature>
<name>A0A4P9WYT0_9FUNG</name>
<keyword evidence="1" id="KW-0732">Signal</keyword>
<evidence type="ECO:0000313" key="3">
    <source>
        <dbReference type="Proteomes" id="UP000268535"/>
    </source>
</evidence>
<evidence type="ECO:0000313" key="2">
    <source>
        <dbReference type="EMBL" id="RKO97882.1"/>
    </source>
</evidence>
<dbReference type="EMBL" id="ML009149">
    <property type="protein sequence ID" value="RKO97882.1"/>
    <property type="molecule type" value="Genomic_DNA"/>
</dbReference>
<dbReference type="AlphaFoldDB" id="A0A4P9WYT0"/>
<reference evidence="3" key="1">
    <citation type="journal article" date="2018" name="Nat. Microbiol.">
        <title>Leveraging single-cell genomics to expand the fungal tree of life.</title>
        <authorList>
            <person name="Ahrendt S.R."/>
            <person name="Quandt C.A."/>
            <person name="Ciobanu D."/>
            <person name="Clum A."/>
            <person name="Salamov A."/>
            <person name="Andreopoulos B."/>
            <person name="Cheng J.F."/>
            <person name="Woyke T."/>
            <person name="Pelin A."/>
            <person name="Henrissat B."/>
            <person name="Reynolds N.K."/>
            <person name="Benny G.L."/>
            <person name="Smith M.E."/>
            <person name="James T.Y."/>
            <person name="Grigoriev I.V."/>
        </authorList>
    </citation>
    <scope>NUCLEOTIDE SEQUENCE [LARGE SCALE GENOMIC DNA]</scope>
    <source>
        <strain evidence="3">ATCC 52028</strain>
    </source>
</reference>
<feature type="chain" id="PRO_5020376994" description="Secreted protein" evidence="1">
    <location>
        <begin position="19"/>
        <end position="131"/>
    </location>
</feature>
<proteinExistence type="predicted"/>
<dbReference type="Proteomes" id="UP000268535">
    <property type="component" value="Unassembled WGS sequence"/>
</dbReference>
<organism evidence="2 3">
    <name type="scientific">Caulochytrium protostelioides</name>
    <dbReference type="NCBI Taxonomy" id="1555241"/>
    <lineage>
        <taxon>Eukaryota</taxon>
        <taxon>Fungi</taxon>
        <taxon>Fungi incertae sedis</taxon>
        <taxon>Chytridiomycota</taxon>
        <taxon>Chytridiomycota incertae sedis</taxon>
        <taxon>Chytridiomycetes</taxon>
        <taxon>Caulochytriales</taxon>
        <taxon>Caulochytriaceae</taxon>
        <taxon>Caulochytrium</taxon>
    </lineage>
</organism>
<evidence type="ECO:0000256" key="1">
    <source>
        <dbReference type="SAM" id="SignalP"/>
    </source>
</evidence>